<dbReference type="OrthoDB" id="2552791at2759"/>
<keyword evidence="1" id="KW-0732">Signal</keyword>
<name>A0A5C3ER97_9BASI</name>
<evidence type="ECO:0000256" key="1">
    <source>
        <dbReference type="SAM" id="SignalP"/>
    </source>
</evidence>
<evidence type="ECO:0000313" key="3">
    <source>
        <dbReference type="Proteomes" id="UP000323386"/>
    </source>
</evidence>
<accession>A0A5C3ER97</accession>
<feature type="signal peptide" evidence="1">
    <location>
        <begin position="1"/>
        <end position="30"/>
    </location>
</feature>
<keyword evidence="3" id="KW-1185">Reference proteome</keyword>
<organism evidence="2 3">
    <name type="scientific">Pseudozyma flocculosa</name>
    <dbReference type="NCBI Taxonomy" id="84751"/>
    <lineage>
        <taxon>Eukaryota</taxon>
        <taxon>Fungi</taxon>
        <taxon>Dikarya</taxon>
        <taxon>Basidiomycota</taxon>
        <taxon>Ustilaginomycotina</taxon>
        <taxon>Ustilaginomycetes</taxon>
        <taxon>Ustilaginales</taxon>
        <taxon>Ustilaginaceae</taxon>
        <taxon>Pseudozyma</taxon>
    </lineage>
</organism>
<protein>
    <submittedName>
        <fullName evidence="2">Uncharacterized protein</fullName>
    </submittedName>
</protein>
<proteinExistence type="predicted"/>
<sequence>MPGKVGYSGHHGLLPTLLVCLALISAITTATPLPSSSQQTPGVVGHRHTSSRRLFARNLGSAFKDRYLMWATRNYLCTKEGRVIPVDPESGKIRVGGLRKRGFADTLFHTEPGQHDHGSCKNPTWIWLKGWSGPIPMTQAVAQYPQLFGVQDPAGDAAVAAAASGNAAQQGAGGAPASSSQAVSFHQADPNMFAPGAGQISGSASYAPGQAPYQAINGYASS</sequence>
<evidence type="ECO:0000313" key="2">
    <source>
        <dbReference type="EMBL" id="SPO34843.1"/>
    </source>
</evidence>
<dbReference type="EMBL" id="OOIP01000001">
    <property type="protein sequence ID" value="SPO34843.1"/>
    <property type="molecule type" value="Genomic_DNA"/>
</dbReference>
<feature type="chain" id="PRO_5022947629" evidence="1">
    <location>
        <begin position="31"/>
        <end position="222"/>
    </location>
</feature>
<gene>
    <name evidence="2" type="ORF">PSFLO_00314</name>
</gene>
<reference evidence="2 3" key="1">
    <citation type="submission" date="2018-03" db="EMBL/GenBank/DDBJ databases">
        <authorList>
            <person name="Guldener U."/>
        </authorList>
    </citation>
    <scope>NUCLEOTIDE SEQUENCE [LARGE SCALE GENOMIC DNA]</scope>
    <source>
        <strain evidence="2 3">DAOM196992</strain>
    </source>
</reference>
<dbReference type="AlphaFoldDB" id="A0A5C3ER97"/>
<dbReference type="Proteomes" id="UP000323386">
    <property type="component" value="Unassembled WGS sequence"/>
</dbReference>